<evidence type="ECO:0000313" key="1">
    <source>
        <dbReference type="EMBL" id="NHR04381.1"/>
    </source>
</evidence>
<dbReference type="RefSeq" id="WP_166450900.1">
    <property type="nucleotide sequence ID" value="NZ_JAAOMA010000004.1"/>
</dbReference>
<comment type="caution">
    <text evidence="1">The sequence shown here is derived from an EMBL/GenBank/DDBJ whole genome shotgun (WGS) entry which is preliminary data.</text>
</comment>
<reference evidence="1 2" key="1">
    <citation type="submission" date="2020-03" db="EMBL/GenBank/DDBJ databases">
        <title>Draft genome sequence of environmentally isolated cultures.</title>
        <authorList>
            <person name="Wilson H.S."/>
            <person name="De Leon M.E."/>
        </authorList>
    </citation>
    <scope>NUCLEOTIDE SEQUENCE [LARGE SCALE GENOMIC DNA]</scope>
    <source>
        <strain evidence="1 2">HSC-31F16</strain>
    </source>
</reference>
<gene>
    <name evidence="1" type="ORF">HA052_04145</name>
</gene>
<accession>A0ABX0KZZ0</accession>
<protein>
    <submittedName>
        <fullName evidence="1">Uncharacterized protein</fullName>
    </submittedName>
</protein>
<name>A0ABX0KZZ0_9NEIS</name>
<keyword evidence="2" id="KW-1185">Reference proteome</keyword>
<dbReference type="Proteomes" id="UP001515641">
    <property type="component" value="Unassembled WGS sequence"/>
</dbReference>
<proteinExistence type="predicted"/>
<evidence type="ECO:0000313" key="2">
    <source>
        <dbReference type="Proteomes" id="UP001515641"/>
    </source>
</evidence>
<dbReference type="EMBL" id="JAAOMA010000004">
    <property type="protein sequence ID" value="NHR04381.1"/>
    <property type="molecule type" value="Genomic_DNA"/>
</dbReference>
<organism evidence="1 2">
    <name type="scientific">Chromobacterium fluminis</name>
    <dbReference type="NCBI Taxonomy" id="3044269"/>
    <lineage>
        <taxon>Bacteria</taxon>
        <taxon>Pseudomonadati</taxon>
        <taxon>Pseudomonadota</taxon>
        <taxon>Betaproteobacteria</taxon>
        <taxon>Neisseriales</taxon>
        <taxon>Chromobacteriaceae</taxon>
        <taxon>Chromobacterium</taxon>
    </lineage>
</organism>
<sequence>MGDYTRIKFRAKLREDTPANVLAVFDAASRGEADNLESLPDADFFKDERWTMVFNGASAYFQTPEKCQVAVEDGLASVSFHSSVKNYDDVIEKFFDWISPYLAETPGGILGEYEWTSDQPETVIVGADGKITRQKRQPELDDSETDIW</sequence>